<keyword evidence="6" id="KW-1185">Reference proteome</keyword>
<dbReference type="Gene3D" id="1.10.10.10">
    <property type="entry name" value="Winged helix-like DNA-binding domain superfamily/Winged helix DNA-binding domain"/>
    <property type="match status" value="1"/>
</dbReference>
<proteinExistence type="predicted"/>
<dbReference type="GO" id="GO:0005634">
    <property type="term" value="C:nucleus"/>
    <property type="evidence" value="ECO:0007669"/>
    <property type="project" value="UniProtKB-SubCell"/>
</dbReference>
<evidence type="ECO:0000259" key="4">
    <source>
        <dbReference type="Pfam" id="PF21517"/>
    </source>
</evidence>
<dbReference type="AlphaFoldDB" id="A0A016WAR5"/>
<feature type="region of interest" description="Disordered" evidence="2">
    <location>
        <begin position="1"/>
        <end position="76"/>
    </location>
</feature>
<comment type="caution">
    <text evidence="5">The sequence shown here is derived from an EMBL/GenBank/DDBJ whole genome shotgun (WGS) entry which is preliminary data.</text>
</comment>
<organism evidence="5 6">
    <name type="scientific">Ancylostoma ceylanicum</name>
    <dbReference type="NCBI Taxonomy" id="53326"/>
    <lineage>
        <taxon>Eukaryota</taxon>
        <taxon>Metazoa</taxon>
        <taxon>Ecdysozoa</taxon>
        <taxon>Nematoda</taxon>
        <taxon>Chromadorea</taxon>
        <taxon>Rhabditida</taxon>
        <taxon>Rhabditina</taxon>
        <taxon>Rhabditomorpha</taxon>
        <taxon>Strongyloidea</taxon>
        <taxon>Ancylostomatidae</taxon>
        <taxon>Ancylostomatinae</taxon>
        <taxon>Ancylostoma</taxon>
    </lineage>
</organism>
<feature type="domain" description="Transposable element Tc3 transposase-like DNA-binding HTH" evidence="4">
    <location>
        <begin position="77"/>
        <end position="114"/>
    </location>
</feature>
<evidence type="ECO:0000313" key="5">
    <source>
        <dbReference type="EMBL" id="EYC36730.1"/>
    </source>
</evidence>
<dbReference type="OrthoDB" id="5857894at2759"/>
<dbReference type="InterPro" id="IPR025898">
    <property type="entry name" value="Tc3_transposase_DNA-bd_dom"/>
</dbReference>
<evidence type="ECO:0000256" key="1">
    <source>
        <dbReference type="ARBA" id="ARBA00004123"/>
    </source>
</evidence>
<dbReference type="GO" id="GO:0003677">
    <property type="term" value="F:DNA binding"/>
    <property type="evidence" value="ECO:0007669"/>
    <property type="project" value="InterPro"/>
</dbReference>
<dbReference type="InterPro" id="IPR048703">
    <property type="entry name" value="Tnp_Tc3-like_HTH"/>
</dbReference>
<comment type="subcellular location">
    <subcellularLocation>
        <location evidence="1">Nucleus</location>
    </subcellularLocation>
</comment>
<protein>
    <submittedName>
        <fullName evidence="5">Uncharacterized protein</fullName>
    </submittedName>
</protein>
<dbReference type="Gene3D" id="3.30.420.10">
    <property type="entry name" value="Ribonuclease H-like superfamily/Ribonuclease H"/>
    <property type="match status" value="1"/>
</dbReference>
<accession>A0A016WAR5</accession>
<evidence type="ECO:0000256" key="2">
    <source>
        <dbReference type="SAM" id="MobiDB-lite"/>
    </source>
</evidence>
<dbReference type="Pfam" id="PF11427">
    <property type="entry name" value="HTH_Tnp_Tc3_1"/>
    <property type="match status" value="1"/>
</dbReference>
<dbReference type="Proteomes" id="UP000024635">
    <property type="component" value="Unassembled WGS sequence"/>
</dbReference>
<evidence type="ECO:0000313" key="6">
    <source>
        <dbReference type="Proteomes" id="UP000024635"/>
    </source>
</evidence>
<dbReference type="InterPro" id="IPR036388">
    <property type="entry name" value="WH-like_DNA-bd_sf"/>
</dbReference>
<name>A0A016WAR5_9BILA</name>
<dbReference type="SUPFAM" id="SSF46689">
    <property type="entry name" value="Homeodomain-like"/>
    <property type="match status" value="1"/>
</dbReference>
<dbReference type="InterPro" id="IPR036397">
    <property type="entry name" value="RNaseH_sf"/>
</dbReference>
<reference evidence="6" key="1">
    <citation type="journal article" date="2015" name="Nat. Genet.">
        <title>The genome and transcriptome of the zoonotic hookworm Ancylostoma ceylanicum identify infection-specific gene families.</title>
        <authorList>
            <person name="Schwarz E.M."/>
            <person name="Hu Y."/>
            <person name="Antoshechkin I."/>
            <person name="Miller M.M."/>
            <person name="Sternberg P.W."/>
            <person name="Aroian R.V."/>
        </authorList>
    </citation>
    <scope>NUCLEOTIDE SEQUENCE</scope>
    <source>
        <strain evidence="6">HY135</strain>
    </source>
</reference>
<evidence type="ECO:0000259" key="3">
    <source>
        <dbReference type="Pfam" id="PF11427"/>
    </source>
</evidence>
<dbReference type="EMBL" id="JARK01000462">
    <property type="protein sequence ID" value="EYC36730.1"/>
    <property type="molecule type" value="Genomic_DNA"/>
</dbReference>
<sequence length="248" mass="28058">MSSDEFSSIKAEIPRGSELSEDEQAQIRALHEEGVSNRGTAEQLCRAPSTIDNFVRDPDSYGQRQRSGRPKKLSPQEERLVGRLVSNSMISINGVRASLSTPVSRMTVWKAIKRNGNIVRCRLRPAPRLTQSHKDAWPAFARKNMATDWSKVIFSDEKKFNLDGPDGNGHYWRDLYRHPLVFSKRNFGGGTVMVWGGFYQEVVLDIAFVSTRTNSSDYEEMLGYHLLPFLDQHSATPFILAGQRGNPR</sequence>
<dbReference type="InterPro" id="IPR009057">
    <property type="entry name" value="Homeodomain-like_sf"/>
</dbReference>
<dbReference type="Gene3D" id="1.10.10.60">
    <property type="entry name" value="Homeodomain-like"/>
    <property type="match status" value="1"/>
</dbReference>
<gene>
    <name evidence="5" type="primary">Acey_s0862.g2739</name>
    <name evidence="5" type="ORF">Y032_0862g2739</name>
</gene>
<feature type="domain" description="Tc3 transposase DNA binding" evidence="3">
    <location>
        <begin position="15"/>
        <end position="62"/>
    </location>
</feature>
<dbReference type="STRING" id="53326.A0A016WAR5"/>
<dbReference type="Pfam" id="PF21517">
    <property type="entry name" value="HTH_Tnp_Tc3_2_like"/>
    <property type="match status" value="1"/>
</dbReference>